<accession>A0A9W4T6D7</accession>
<feature type="non-terminal residue" evidence="1">
    <location>
        <position position="62"/>
    </location>
</feature>
<reference evidence="1" key="1">
    <citation type="submission" date="2022-08" db="EMBL/GenBank/DDBJ databases">
        <authorList>
            <person name="Kallberg Y."/>
            <person name="Tangrot J."/>
            <person name="Rosling A."/>
        </authorList>
    </citation>
    <scope>NUCLEOTIDE SEQUENCE</scope>
    <source>
        <strain evidence="1">Wild A</strain>
    </source>
</reference>
<dbReference type="EMBL" id="CAMKVN010013286">
    <property type="protein sequence ID" value="CAI2195924.1"/>
    <property type="molecule type" value="Genomic_DNA"/>
</dbReference>
<evidence type="ECO:0000313" key="1">
    <source>
        <dbReference type="EMBL" id="CAI2195924.1"/>
    </source>
</evidence>
<protein>
    <submittedName>
        <fullName evidence="1">1401_t:CDS:1</fullName>
    </submittedName>
</protein>
<comment type="caution">
    <text evidence="1">The sequence shown here is derived from an EMBL/GenBank/DDBJ whole genome shotgun (WGS) entry which is preliminary data.</text>
</comment>
<dbReference type="AlphaFoldDB" id="A0A9W4T6D7"/>
<keyword evidence="2" id="KW-1185">Reference proteome</keyword>
<evidence type="ECO:0000313" key="2">
    <source>
        <dbReference type="Proteomes" id="UP001153678"/>
    </source>
</evidence>
<feature type="non-terminal residue" evidence="1">
    <location>
        <position position="1"/>
    </location>
</feature>
<dbReference type="Proteomes" id="UP001153678">
    <property type="component" value="Unassembled WGS sequence"/>
</dbReference>
<name>A0A9W4T6D7_9GLOM</name>
<organism evidence="1 2">
    <name type="scientific">Funneliformis geosporum</name>
    <dbReference type="NCBI Taxonomy" id="1117311"/>
    <lineage>
        <taxon>Eukaryota</taxon>
        <taxon>Fungi</taxon>
        <taxon>Fungi incertae sedis</taxon>
        <taxon>Mucoromycota</taxon>
        <taxon>Glomeromycotina</taxon>
        <taxon>Glomeromycetes</taxon>
        <taxon>Glomerales</taxon>
        <taxon>Glomeraceae</taxon>
        <taxon>Funneliformis</taxon>
    </lineage>
</organism>
<dbReference type="OrthoDB" id="2431110at2759"/>
<proteinExistence type="predicted"/>
<sequence length="62" mass="7217">SNQKILANFVRACYLLVSRIVDKNGLNKAHSQLLKVSQLIEDNYGTLYAFWYYSFERMNGVL</sequence>
<gene>
    <name evidence="1" type="ORF">FWILDA_LOCUS17320</name>
</gene>